<evidence type="ECO:0000256" key="12">
    <source>
        <dbReference type="ARBA" id="ARBA00023303"/>
    </source>
</evidence>
<feature type="domain" description="LRRNT" evidence="13">
    <location>
        <begin position="52"/>
        <end position="84"/>
    </location>
</feature>
<keyword evidence="8" id="KW-1133">Transmembrane helix</keyword>
<dbReference type="PANTHER" id="PTHR24369:SF213">
    <property type="entry name" value="INSULIN LIKE GROWTH FACTOR BINDING PROTEIN ACID LABILE SUBUNIT"/>
    <property type="match status" value="1"/>
</dbReference>
<dbReference type="Gene3D" id="3.80.10.10">
    <property type="entry name" value="Ribonuclease Inhibitor"/>
    <property type="match status" value="2"/>
</dbReference>
<evidence type="ECO:0000256" key="1">
    <source>
        <dbReference type="ARBA" id="ARBA00004162"/>
    </source>
</evidence>
<reference evidence="15 16" key="1">
    <citation type="journal article" date="2024" name="Proc. Natl. Acad. Sci. U.S.A.">
        <title>The genetic regulatory architecture and epigenomic basis for age-related changes in rattlesnake venom.</title>
        <authorList>
            <person name="Hogan M.P."/>
            <person name="Holding M.L."/>
            <person name="Nystrom G.S."/>
            <person name="Colston T.J."/>
            <person name="Bartlett D.A."/>
            <person name="Mason A.J."/>
            <person name="Ellsworth S.A."/>
            <person name="Rautsaw R.M."/>
            <person name="Lawrence K.C."/>
            <person name="Strickland J.L."/>
            <person name="He B."/>
            <person name="Fraser P."/>
            <person name="Margres M.J."/>
            <person name="Gilbert D.M."/>
            <person name="Gibbs H.L."/>
            <person name="Parkinson C.L."/>
            <person name="Rokyta D.R."/>
        </authorList>
    </citation>
    <scope>NUCLEOTIDE SEQUENCE [LARGE SCALE GENOMIC DNA]</scope>
    <source>
        <strain evidence="15">DRR0105</strain>
    </source>
</reference>
<evidence type="ECO:0000313" key="16">
    <source>
        <dbReference type="Proteomes" id="UP001474421"/>
    </source>
</evidence>
<keyword evidence="9" id="KW-0406">Ion transport</keyword>
<evidence type="ECO:0000256" key="10">
    <source>
        <dbReference type="ARBA" id="ARBA00023136"/>
    </source>
</evidence>
<proteinExistence type="predicted"/>
<keyword evidence="10" id="KW-0472">Membrane</keyword>
<feature type="domain" description="LRRCT" evidence="14">
    <location>
        <begin position="210"/>
        <end position="263"/>
    </location>
</feature>
<keyword evidence="3" id="KW-1003">Cell membrane</keyword>
<keyword evidence="12" id="KW-0407">Ion channel</keyword>
<keyword evidence="7" id="KW-0677">Repeat</keyword>
<dbReference type="PANTHER" id="PTHR24369">
    <property type="entry name" value="ANTIGEN BSP, PUTATIVE-RELATED"/>
    <property type="match status" value="1"/>
</dbReference>
<dbReference type="SMART" id="SM00369">
    <property type="entry name" value="LRR_TYP"/>
    <property type="match status" value="4"/>
</dbReference>
<dbReference type="AlphaFoldDB" id="A0AAW1AQX1"/>
<evidence type="ECO:0000313" key="15">
    <source>
        <dbReference type="EMBL" id="KAK9392209.1"/>
    </source>
</evidence>
<name>A0AAW1AQX1_CROAD</name>
<keyword evidence="2" id="KW-0813">Transport</keyword>
<keyword evidence="11" id="KW-1015">Disulfide bond</keyword>
<dbReference type="PROSITE" id="PS51450">
    <property type="entry name" value="LRR"/>
    <property type="match status" value="1"/>
</dbReference>
<evidence type="ECO:0000256" key="9">
    <source>
        <dbReference type="ARBA" id="ARBA00023065"/>
    </source>
</evidence>
<evidence type="ECO:0000256" key="5">
    <source>
        <dbReference type="ARBA" id="ARBA00022692"/>
    </source>
</evidence>
<dbReference type="InterPro" id="IPR032675">
    <property type="entry name" value="LRR_dom_sf"/>
</dbReference>
<protein>
    <submittedName>
        <fullName evidence="15">Leucine-rich repeat-containing protein 26</fullName>
    </submittedName>
</protein>
<evidence type="ECO:0000256" key="4">
    <source>
        <dbReference type="ARBA" id="ARBA00022614"/>
    </source>
</evidence>
<evidence type="ECO:0000256" key="11">
    <source>
        <dbReference type="ARBA" id="ARBA00023157"/>
    </source>
</evidence>
<evidence type="ECO:0000256" key="8">
    <source>
        <dbReference type="ARBA" id="ARBA00022989"/>
    </source>
</evidence>
<evidence type="ECO:0000256" key="3">
    <source>
        <dbReference type="ARBA" id="ARBA00022475"/>
    </source>
</evidence>
<organism evidence="15 16">
    <name type="scientific">Crotalus adamanteus</name>
    <name type="common">Eastern diamondback rattlesnake</name>
    <dbReference type="NCBI Taxonomy" id="8729"/>
    <lineage>
        <taxon>Eukaryota</taxon>
        <taxon>Metazoa</taxon>
        <taxon>Chordata</taxon>
        <taxon>Craniata</taxon>
        <taxon>Vertebrata</taxon>
        <taxon>Euteleostomi</taxon>
        <taxon>Lepidosauria</taxon>
        <taxon>Squamata</taxon>
        <taxon>Bifurcata</taxon>
        <taxon>Unidentata</taxon>
        <taxon>Episquamata</taxon>
        <taxon>Toxicofera</taxon>
        <taxon>Serpentes</taxon>
        <taxon>Colubroidea</taxon>
        <taxon>Viperidae</taxon>
        <taxon>Crotalinae</taxon>
        <taxon>Crotalus</taxon>
    </lineage>
</organism>
<gene>
    <name evidence="15" type="ORF">NXF25_017053</name>
</gene>
<dbReference type="GO" id="GO:0005886">
    <property type="term" value="C:plasma membrane"/>
    <property type="evidence" value="ECO:0007669"/>
    <property type="project" value="UniProtKB-SubCell"/>
</dbReference>
<keyword evidence="6" id="KW-0732">Signal</keyword>
<dbReference type="InterPro" id="IPR003591">
    <property type="entry name" value="Leu-rich_rpt_typical-subtyp"/>
</dbReference>
<keyword evidence="4" id="KW-0433">Leucine-rich repeat</keyword>
<keyword evidence="5" id="KW-0812">Transmembrane</keyword>
<dbReference type="InterPro" id="IPR000372">
    <property type="entry name" value="LRRNT"/>
</dbReference>
<dbReference type="GO" id="GO:0071805">
    <property type="term" value="P:potassium ion transmembrane transport"/>
    <property type="evidence" value="ECO:0007669"/>
    <property type="project" value="UniProtKB-ARBA"/>
</dbReference>
<comment type="subcellular location">
    <subcellularLocation>
        <location evidence="1">Cell membrane</location>
        <topology evidence="1">Single-pass membrane protein</topology>
    </subcellularLocation>
</comment>
<evidence type="ECO:0000256" key="6">
    <source>
        <dbReference type="ARBA" id="ARBA00022729"/>
    </source>
</evidence>
<dbReference type="Pfam" id="PF13855">
    <property type="entry name" value="LRR_8"/>
    <property type="match status" value="2"/>
</dbReference>
<evidence type="ECO:0000259" key="14">
    <source>
        <dbReference type="SMART" id="SM00082"/>
    </source>
</evidence>
<dbReference type="EMBL" id="JAOTOJ010000016">
    <property type="protein sequence ID" value="KAK9392209.1"/>
    <property type="molecule type" value="Genomic_DNA"/>
</dbReference>
<evidence type="ECO:0000256" key="7">
    <source>
        <dbReference type="ARBA" id="ARBA00022737"/>
    </source>
</evidence>
<dbReference type="Proteomes" id="UP001474421">
    <property type="component" value="Unassembled WGS sequence"/>
</dbReference>
<dbReference type="InterPro" id="IPR000483">
    <property type="entry name" value="Cys-rich_flank_reg_C"/>
</dbReference>
<dbReference type="InterPro" id="IPR001611">
    <property type="entry name" value="Leu-rich_rpt"/>
</dbReference>
<sequence>MGSLSEGGPERPAASALPLPAIDRRCFPGGRRQRALLVVAILLFLPRFPASGCPDVCSCSLGKVNCVDRGLHFVPLRLPANATALSLDHNQIVTLPNGTFTAQKVLLRLSLRSNVLGSVHRLALVGLCELQDLDLSNNSLSLLHPETFLPVPRLRTLKLGNNQLLRLEPELPGALPHLRALFVHSNALASLPAGFLERLPSLSHLTLEGNPWTCSCGIRPLFLWLVKNRDKVPEANSVTCKHQASLAQYPIAALGNESFARCQAPRMHLPGYAFFFLIGPSTFLASICAHAFDRGLWKVPCNNSPFYSLLGAFAGFPQKGNKCFVWLAQPEVPVVPDGGSGSLEAAEVQPVLRTEPL</sequence>
<evidence type="ECO:0000256" key="2">
    <source>
        <dbReference type="ARBA" id="ARBA00022448"/>
    </source>
</evidence>
<accession>A0AAW1AQX1</accession>
<dbReference type="InterPro" id="IPR050541">
    <property type="entry name" value="LRR_TM_domain-containing"/>
</dbReference>
<keyword evidence="16" id="KW-1185">Reference proteome</keyword>
<dbReference type="SUPFAM" id="SSF52058">
    <property type="entry name" value="L domain-like"/>
    <property type="match status" value="1"/>
</dbReference>
<dbReference type="SMART" id="SM00082">
    <property type="entry name" value="LRRCT"/>
    <property type="match status" value="1"/>
</dbReference>
<comment type="caution">
    <text evidence="15">The sequence shown here is derived from an EMBL/GenBank/DDBJ whole genome shotgun (WGS) entry which is preliminary data.</text>
</comment>
<dbReference type="SMART" id="SM00013">
    <property type="entry name" value="LRRNT"/>
    <property type="match status" value="1"/>
</dbReference>
<evidence type="ECO:0000259" key="13">
    <source>
        <dbReference type="SMART" id="SM00013"/>
    </source>
</evidence>
<dbReference type="FunFam" id="3.80.10.10:FF:000015">
    <property type="entry name" value="Leucine rich repeat containing 38"/>
    <property type="match status" value="1"/>
</dbReference>